<comment type="caution">
    <text evidence="2">The sequence shown here is derived from an EMBL/GenBank/DDBJ whole genome shotgun (WGS) entry which is preliminary data.</text>
</comment>
<keyword evidence="1" id="KW-0812">Transmembrane</keyword>
<reference evidence="2" key="1">
    <citation type="journal article" date="2021" name="PeerJ">
        <title>Extensive microbial diversity within the chicken gut microbiome revealed by metagenomics and culture.</title>
        <authorList>
            <person name="Gilroy R."/>
            <person name="Ravi A."/>
            <person name="Getino M."/>
            <person name="Pursley I."/>
            <person name="Horton D.L."/>
            <person name="Alikhan N.F."/>
            <person name="Baker D."/>
            <person name="Gharbi K."/>
            <person name="Hall N."/>
            <person name="Watson M."/>
            <person name="Adriaenssens E.M."/>
            <person name="Foster-Nyarko E."/>
            <person name="Jarju S."/>
            <person name="Secka A."/>
            <person name="Antonio M."/>
            <person name="Oren A."/>
            <person name="Chaudhuri R.R."/>
            <person name="La Ragione R."/>
            <person name="Hildebrand F."/>
            <person name="Pallen M.J."/>
        </authorList>
    </citation>
    <scope>NUCLEOTIDE SEQUENCE</scope>
    <source>
        <strain evidence="2">1719</strain>
    </source>
</reference>
<proteinExistence type="predicted"/>
<dbReference type="Proteomes" id="UP000824156">
    <property type="component" value="Unassembled WGS sequence"/>
</dbReference>
<organism evidence="2 3">
    <name type="scientific">Candidatus Sphingobacterium stercoripullorum</name>
    <dbReference type="NCBI Taxonomy" id="2838759"/>
    <lineage>
        <taxon>Bacteria</taxon>
        <taxon>Pseudomonadati</taxon>
        <taxon>Bacteroidota</taxon>
        <taxon>Sphingobacteriia</taxon>
        <taxon>Sphingobacteriales</taxon>
        <taxon>Sphingobacteriaceae</taxon>
        <taxon>Sphingobacterium</taxon>
    </lineage>
</organism>
<evidence type="ECO:0000313" key="3">
    <source>
        <dbReference type="Proteomes" id="UP000824156"/>
    </source>
</evidence>
<dbReference type="EMBL" id="DXEZ01000328">
    <property type="protein sequence ID" value="HIX55667.1"/>
    <property type="molecule type" value="Genomic_DNA"/>
</dbReference>
<reference evidence="2" key="2">
    <citation type="submission" date="2021-04" db="EMBL/GenBank/DDBJ databases">
        <authorList>
            <person name="Gilroy R."/>
        </authorList>
    </citation>
    <scope>NUCLEOTIDE SEQUENCE</scope>
    <source>
        <strain evidence="2">1719</strain>
    </source>
</reference>
<evidence type="ECO:0000313" key="2">
    <source>
        <dbReference type="EMBL" id="HIX55667.1"/>
    </source>
</evidence>
<dbReference type="PROSITE" id="PS51257">
    <property type="entry name" value="PROKAR_LIPOPROTEIN"/>
    <property type="match status" value="1"/>
</dbReference>
<evidence type="ECO:0000256" key="1">
    <source>
        <dbReference type="SAM" id="Phobius"/>
    </source>
</evidence>
<keyword evidence="1" id="KW-0472">Membrane</keyword>
<gene>
    <name evidence="2" type="ORF">H9853_11655</name>
</gene>
<sequence>MGKNYLQGANLPLWVKKNTWRLIFLVALVSFLQSCTPVMSFLFGIERIEAFDQEKYQSSLEKLVGQYSGALSSFFVSKESFINYSNIDTGQSKNLRQPIQMLYFKDGELQSFQANCFAKGNIFGQLDWNYKGRFNKYFPISAVPIESMNMPLEDVSRELNIDLNVNGDVILFFWTRMLDKASFHAFKTLIENIESTNLKEEPQLILVNSDHAFIDI</sequence>
<keyword evidence="1" id="KW-1133">Transmembrane helix</keyword>
<dbReference type="AlphaFoldDB" id="A0A9D1WC87"/>
<name>A0A9D1WC87_9SPHI</name>
<feature type="transmembrane region" description="Helical" evidence="1">
    <location>
        <begin position="20"/>
        <end position="45"/>
    </location>
</feature>
<accession>A0A9D1WC87</accession>
<protein>
    <submittedName>
        <fullName evidence="2">Uncharacterized protein</fullName>
    </submittedName>
</protein>